<accession>A0A420W5C7</accession>
<sequence length="41" mass="4745">MSYEQFKAQLILNYIEDNGEYPSDEVLAEIKKLADFAYLGD</sequence>
<dbReference type="AlphaFoldDB" id="A0A420W5C7"/>
<name>A0A420W5C7_9BACT</name>
<protein>
    <submittedName>
        <fullName evidence="1">Uncharacterized protein</fullName>
    </submittedName>
</protein>
<comment type="caution">
    <text evidence="1">The sequence shown here is derived from an EMBL/GenBank/DDBJ whole genome shotgun (WGS) entry which is preliminary data.</text>
</comment>
<evidence type="ECO:0000313" key="1">
    <source>
        <dbReference type="EMBL" id="RKQ59869.1"/>
    </source>
</evidence>
<reference evidence="1 2" key="1">
    <citation type="submission" date="2018-10" db="EMBL/GenBank/DDBJ databases">
        <title>Genomic Encyclopedia of Type Strains, Phase IV (KMG-IV): sequencing the most valuable type-strain genomes for metagenomic binning, comparative biology and taxonomic classification.</title>
        <authorList>
            <person name="Goeker M."/>
        </authorList>
    </citation>
    <scope>NUCLEOTIDE SEQUENCE [LARGE SCALE GENOMIC DNA]</scope>
    <source>
        <strain evidence="1 2">DSM 15521</strain>
    </source>
</reference>
<dbReference type="Proteomes" id="UP000280881">
    <property type="component" value="Unassembled WGS sequence"/>
</dbReference>
<organism evidence="1 2">
    <name type="scientific">Thermovibrio guaymasensis</name>
    <dbReference type="NCBI Taxonomy" id="240167"/>
    <lineage>
        <taxon>Bacteria</taxon>
        <taxon>Pseudomonadati</taxon>
        <taxon>Aquificota</taxon>
        <taxon>Aquificia</taxon>
        <taxon>Desulfurobacteriales</taxon>
        <taxon>Desulfurobacteriaceae</taxon>
        <taxon>Thermovibrio</taxon>
    </lineage>
</organism>
<dbReference type="RefSeq" id="WP_274540979.1">
    <property type="nucleotide sequence ID" value="NZ_RBIE01000006.1"/>
</dbReference>
<keyword evidence="2" id="KW-1185">Reference proteome</keyword>
<dbReference type="EMBL" id="RBIE01000006">
    <property type="protein sequence ID" value="RKQ59869.1"/>
    <property type="molecule type" value="Genomic_DNA"/>
</dbReference>
<evidence type="ECO:0000313" key="2">
    <source>
        <dbReference type="Proteomes" id="UP000280881"/>
    </source>
</evidence>
<gene>
    <name evidence="1" type="ORF">C7457_1654</name>
</gene>
<proteinExistence type="predicted"/>